<feature type="compositionally biased region" description="Gly residues" evidence="1">
    <location>
        <begin position="355"/>
        <end position="364"/>
    </location>
</feature>
<feature type="signal peptide" evidence="3">
    <location>
        <begin position="1"/>
        <end position="16"/>
    </location>
</feature>
<dbReference type="InParanoid" id="A0A165DUR0"/>
<proteinExistence type="predicted"/>
<gene>
    <name evidence="5" type="ORF">EXIGLDRAFT_681929</name>
</gene>
<dbReference type="Proteomes" id="UP000077266">
    <property type="component" value="Unassembled WGS sequence"/>
</dbReference>
<evidence type="ECO:0000256" key="2">
    <source>
        <dbReference type="SAM" id="Phobius"/>
    </source>
</evidence>
<feature type="domain" description="GH16" evidence="4">
    <location>
        <begin position="17"/>
        <end position="316"/>
    </location>
</feature>
<feature type="chain" id="PRO_5007856844" description="GH16 domain-containing protein" evidence="3">
    <location>
        <begin position="17"/>
        <end position="393"/>
    </location>
</feature>
<organism evidence="5 6">
    <name type="scientific">Exidia glandulosa HHB12029</name>
    <dbReference type="NCBI Taxonomy" id="1314781"/>
    <lineage>
        <taxon>Eukaryota</taxon>
        <taxon>Fungi</taxon>
        <taxon>Dikarya</taxon>
        <taxon>Basidiomycota</taxon>
        <taxon>Agaricomycotina</taxon>
        <taxon>Agaricomycetes</taxon>
        <taxon>Auriculariales</taxon>
        <taxon>Exidiaceae</taxon>
        <taxon>Exidia</taxon>
    </lineage>
</organism>
<reference evidence="5 6" key="1">
    <citation type="journal article" date="2016" name="Mol. Biol. Evol.">
        <title>Comparative Genomics of Early-Diverging Mushroom-Forming Fungi Provides Insights into the Origins of Lignocellulose Decay Capabilities.</title>
        <authorList>
            <person name="Nagy L.G."/>
            <person name="Riley R."/>
            <person name="Tritt A."/>
            <person name="Adam C."/>
            <person name="Daum C."/>
            <person name="Floudas D."/>
            <person name="Sun H."/>
            <person name="Yadav J.S."/>
            <person name="Pangilinan J."/>
            <person name="Larsson K.H."/>
            <person name="Matsuura K."/>
            <person name="Barry K."/>
            <person name="Labutti K."/>
            <person name="Kuo R."/>
            <person name="Ohm R.A."/>
            <person name="Bhattacharya S.S."/>
            <person name="Shirouzu T."/>
            <person name="Yoshinaga Y."/>
            <person name="Martin F.M."/>
            <person name="Grigoriev I.V."/>
            <person name="Hibbett D.S."/>
        </authorList>
    </citation>
    <scope>NUCLEOTIDE SEQUENCE [LARGE SCALE GENOMIC DNA]</scope>
    <source>
        <strain evidence="5 6">HHB12029</strain>
    </source>
</reference>
<dbReference type="PANTHER" id="PTHR10963:SF24">
    <property type="entry name" value="GLYCOSIDASE C21B10.07-RELATED"/>
    <property type="match status" value="1"/>
</dbReference>
<dbReference type="PANTHER" id="PTHR10963">
    <property type="entry name" value="GLYCOSYL HYDROLASE-RELATED"/>
    <property type="match status" value="1"/>
</dbReference>
<keyword evidence="2" id="KW-1133">Transmembrane helix</keyword>
<keyword evidence="3" id="KW-0732">Signal</keyword>
<dbReference type="STRING" id="1314781.A0A165DUR0"/>
<dbReference type="AlphaFoldDB" id="A0A165DUR0"/>
<dbReference type="InterPro" id="IPR000757">
    <property type="entry name" value="Beta-glucanase-like"/>
</dbReference>
<dbReference type="SUPFAM" id="SSF49899">
    <property type="entry name" value="Concanavalin A-like lectins/glucanases"/>
    <property type="match status" value="1"/>
</dbReference>
<dbReference type="InterPro" id="IPR050546">
    <property type="entry name" value="Glycosyl_Hydrlase_16"/>
</dbReference>
<dbReference type="Gene3D" id="2.60.120.200">
    <property type="match status" value="1"/>
</dbReference>
<dbReference type="PROSITE" id="PS51762">
    <property type="entry name" value="GH16_2"/>
    <property type="match status" value="1"/>
</dbReference>
<evidence type="ECO:0000313" key="6">
    <source>
        <dbReference type="Proteomes" id="UP000077266"/>
    </source>
</evidence>
<protein>
    <recommendedName>
        <fullName evidence="4">GH16 domain-containing protein</fullName>
    </recommendedName>
</protein>
<feature type="region of interest" description="Disordered" evidence="1">
    <location>
        <begin position="331"/>
        <end position="364"/>
    </location>
</feature>
<accession>A0A165DUR0</accession>
<dbReference type="CDD" id="cd02181">
    <property type="entry name" value="GH16_fungal_Lam16A_glucanase"/>
    <property type="match status" value="1"/>
</dbReference>
<evidence type="ECO:0000256" key="3">
    <source>
        <dbReference type="SAM" id="SignalP"/>
    </source>
</evidence>
<dbReference type="GO" id="GO:0009251">
    <property type="term" value="P:glucan catabolic process"/>
    <property type="evidence" value="ECO:0007669"/>
    <property type="project" value="TreeGrafter"/>
</dbReference>
<name>A0A165DUR0_EXIGL</name>
<feature type="transmembrane region" description="Helical" evidence="2">
    <location>
        <begin position="371"/>
        <end position="391"/>
    </location>
</feature>
<dbReference type="OrthoDB" id="192832at2759"/>
<dbReference type="Pfam" id="PF26113">
    <property type="entry name" value="GH16_XgeA"/>
    <property type="match status" value="1"/>
</dbReference>
<dbReference type="GO" id="GO:0004553">
    <property type="term" value="F:hydrolase activity, hydrolyzing O-glycosyl compounds"/>
    <property type="evidence" value="ECO:0007669"/>
    <property type="project" value="InterPro"/>
</dbReference>
<evidence type="ECO:0000256" key="1">
    <source>
        <dbReference type="SAM" id="MobiDB-lite"/>
    </source>
</evidence>
<keyword evidence="2" id="KW-0812">Transmembrane</keyword>
<keyword evidence="6" id="KW-1185">Reference proteome</keyword>
<keyword evidence="2" id="KW-0472">Membrane</keyword>
<evidence type="ECO:0000259" key="4">
    <source>
        <dbReference type="PROSITE" id="PS51762"/>
    </source>
</evidence>
<dbReference type="EMBL" id="KV426190">
    <property type="protein sequence ID" value="KZV85402.1"/>
    <property type="molecule type" value="Genomic_DNA"/>
</dbReference>
<dbReference type="InterPro" id="IPR013320">
    <property type="entry name" value="ConA-like_dom_sf"/>
</dbReference>
<feature type="compositionally biased region" description="Low complexity" evidence="1">
    <location>
        <begin position="342"/>
        <end position="354"/>
    </location>
</feature>
<sequence>MRTALLVAAGASLVSAKSYNLHQYSGGKNFFDGWNYPGAFDTTNNAPTADVTNSGDNWIANKTYSQSAGLTTVNDQGHAVLRVDDTSTVVYNDKRYSVRIESSELYSIGSVFVMDAAQIPFGCSVWPAYWTSAEVWPEGGEIDILENVNQATNNQMALHTHGTCTISPESTGTAMTGSVVFEDCGNALNGNTGCVVRDPSTKSFGKDFNSNQGGMWVTEFAEDAISIWFFSRADIPASLKSDANSTSIDTSALGTPVARYPNTNCDIKSLFAPQKIVINITLCGVFARPTFNSTCPATQENSCYLDWVIGPPANYSEAYFEIVSHRVFTDTAAAPPTPNPSGTPGGSSDNSSSGTGTGTGTGGGSGDGTGAAIAAGVGSVTLAALVGFAIAMV</sequence>
<evidence type="ECO:0000313" key="5">
    <source>
        <dbReference type="EMBL" id="KZV85402.1"/>
    </source>
</evidence>